<evidence type="ECO:0000256" key="1">
    <source>
        <dbReference type="ARBA" id="ARBA00001947"/>
    </source>
</evidence>
<dbReference type="SUPFAM" id="SSF55031">
    <property type="entry name" value="Bacterial exopeptidase dimerisation domain"/>
    <property type="match status" value="1"/>
</dbReference>
<dbReference type="RefSeq" id="WP_039259687.1">
    <property type="nucleotide sequence ID" value="NZ_JDRY01000046.1"/>
</dbReference>
<dbReference type="AlphaFoldDB" id="A0A0A0IGV3"/>
<dbReference type="NCBIfam" id="NF009555">
    <property type="entry name" value="PRK13004.1"/>
    <property type="match status" value="1"/>
</dbReference>
<dbReference type="GO" id="GO:0046872">
    <property type="term" value="F:metal ion binding"/>
    <property type="evidence" value="ECO:0007669"/>
    <property type="project" value="UniProtKB-KW"/>
</dbReference>
<name>A0A0A0IGV3_CLOBO</name>
<dbReference type="Pfam" id="PF01546">
    <property type="entry name" value="Peptidase_M20"/>
    <property type="match status" value="1"/>
</dbReference>
<evidence type="ECO:0000256" key="2">
    <source>
        <dbReference type="ARBA" id="ARBA00022723"/>
    </source>
</evidence>
<dbReference type="EMBL" id="JDRY01000046">
    <property type="protein sequence ID" value="KGM98770.1"/>
    <property type="molecule type" value="Genomic_DNA"/>
</dbReference>
<keyword evidence="4" id="KW-0862">Zinc</keyword>
<dbReference type="PROSITE" id="PS00758">
    <property type="entry name" value="ARGE_DAPE_CPG2_1"/>
    <property type="match status" value="1"/>
</dbReference>
<dbReference type="InterPro" id="IPR001261">
    <property type="entry name" value="ArgE/DapE_CS"/>
</dbReference>
<evidence type="ECO:0000313" key="7">
    <source>
        <dbReference type="Proteomes" id="UP000030014"/>
    </source>
</evidence>
<feature type="domain" description="Peptidase M20 dimerisation" evidence="5">
    <location>
        <begin position="179"/>
        <end position="275"/>
    </location>
</feature>
<keyword evidence="3" id="KW-0378">Hydrolase</keyword>
<dbReference type="Proteomes" id="UP000030014">
    <property type="component" value="Unassembled WGS sequence"/>
</dbReference>
<dbReference type="SUPFAM" id="SSF53187">
    <property type="entry name" value="Zn-dependent exopeptidases"/>
    <property type="match status" value="1"/>
</dbReference>
<dbReference type="NCBIfam" id="TIGR03526">
    <property type="entry name" value="selenium_YgeY"/>
    <property type="match status" value="1"/>
</dbReference>
<dbReference type="Gene3D" id="3.30.70.360">
    <property type="match status" value="1"/>
</dbReference>
<proteinExistence type="predicted"/>
<dbReference type="Gene3D" id="3.40.630.10">
    <property type="entry name" value="Zn peptidases"/>
    <property type="match status" value="2"/>
</dbReference>
<sequence>MDIKSVIIKKIEEYRGSITNFLIDMINIHSVTYNEKEVILRVKEEMDKIGFDETFIDGMGNIIGRLGNGSKVIAIEAHVDTVDVGDDDLWNQNPFSPEIKDDVIYGRGTLEQKGAMASIVYSGKAIKDLDLTGDYTVYVIGSIMKEEYDGEAWKYIIEKDNIKPDFVVITEPTNLNIYIGSRGRAEIEVIINGLSTDSGDCIRGINAIYKALPVVKDLEKLNQLYKSDILGKASISVNKISCESPSKSCISDKCIISIDRRMVLGENVDDIIKELSCLKSIKNHNVKINIANKITYTGYSYSTNNILKPWIIDKDSFILKKTIEAYKTMYDIEPEIKKSILTTNGSITYGMFKIPTIGFGPGKEILAYSPREQVSIDDLIKACELYAILPLKLSTK</sequence>
<comment type="caution">
    <text evidence="6">The sequence shown here is derived from an EMBL/GenBank/DDBJ whole genome shotgun (WGS) entry which is preliminary data.</text>
</comment>
<dbReference type="GO" id="GO:0006526">
    <property type="term" value="P:L-arginine biosynthetic process"/>
    <property type="evidence" value="ECO:0007669"/>
    <property type="project" value="TreeGrafter"/>
</dbReference>
<accession>A0A0A0IGV3</accession>
<dbReference type="InterPro" id="IPR036264">
    <property type="entry name" value="Bact_exopeptidase_dim_dom"/>
</dbReference>
<evidence type="ECO:0000259" key="5">
    <source>
        <dbReference type="Pfam" id="PF07687"/>
    </source>
</evidence>
<reference evidence="6 7" key="1">
    <citation type="submission" date="2014-01" db="EMBL/GenBank/DDBJ databases">
        <title>Plasmidome dynamics in the species complex Clostridium novyi sensu lato converts strains of independent lineages into distinctly different pathogens.</title>
        <authorList>
            <person name="Skarin H."/>
            <person name="Segerman B."/>
        </authorList>
    </citation>
    <scope>NUCLEOTIDE SEQUENCE [LARGE SCALE GENOMIC DNA]</scope>
    <source>
        <strain evidence="6 7">DC5</strain>
    </source>
</reference>
<keyword evidence="2" id="KW-0479">Metal-binding</keyword>
<organism evidence="6 7">
    <name type="scientific">Clostridium botulinum C/D str. DC5</name>
    <dbReference type="NCBI Taxonomy" id="1443128"/>
    <lineage>
        <taxon>Bacteria</taxon>
        <taxon>Bacillati</taxon>
        <taxon>Bacillota</taxon>
        <taxon>Clostridia</taxon>
        <taxon>Eubacteriales</taxon>
        <taxon>Clostridiaceae</taxon>
        <taxon>Clostridium</taxon>
    </lineage>
</organism>
<dbReference type="PANTHER" id="PTHR43808">
    <property type="entry name" value="ACETYLORNITHINE DEACETYLASE"/>
    <property type="match status" value="1"/>
</dbReference>
<dbReference type="InterPro" id="IPR017706">
    <property type="entry name" value="Peptidase_M20/DapE_YgeY"/>
</dbReference>
<dbReference type="InterPro" id="IPR011650">
    <property type="entry name" value="Peptidase_M20_dimer"/>
</dbReference>
<dbReference type="GO" id="GO:0008777">
    <property type="term" value="F:acetylornithine deacetylase activity"/>
    <property type="evidence" value="ECO:0007669"/>
    <property type="project" value="TreeGrafter"/>
</dbReference>
<gene>
    <name evidence="6" type="ORF">Z955_10405</name>
</gene>
<evidence type="ECO:0000256" key="3">
    <source>
        <dbReference type="ARBA" id="ARBA00022801"/>
    </source>
</evidence>
<comment type="cofactor">
    <cofactor evidence="1">
        <name>Zn(2+)</name>
        <dbReference type="ChEBI" id="CHEBI:29105"/>
    </cofactor>
</comment>
<evidence type="ECO:0000313" key="6">
    <source>
        <dbReference type="EMBL" id="KGM98770.1"/>
    </source>
</evidence>
<dbReference type="PANTHER" id="PTHR43808:SF31">
    <property type="entry name" value="N-ACETYL-L-CITRULLINE DEACETYLASE"/>
    <property type="match status" value="1"/>
</dbReference>
<protein>
    <submittedName>
        <fullName evidence="6">Peptidase</fullName>
    </submittedName>
</protein>
<dbReference type="InterPro" id="IPR050072">
    <property type="entry name" value="Peptidase_M20A"/>
</dbReference>
<dbReference type="InterPro" id="IPR002933">
    <property type="entry name" value="Peptidase_M20"/>
</dbReference>
<dbReference type="Pfam" id="PF07687">
    <property type="entry name" value="M20_dimer"/>
    <property type="match status" value="1"/>
</dbReference>
<evidence type="ECO:0000256" key="4">
    <source>
        <dbReference type="ARBA" id="ARBA00022833"/>
    </source>
</evidence>